<dbReference type="GO" id="GO:0000976">
    <property type="term" value="F:transcription cis-regulatory region binding"/>
    <property type="evidence" value="ECO:0007669"/>
    <property type="project" value="TreeGrafter"/>
</dbReference>
<dbReference type="SUPFAM" id="SSF48498">
    <property type="entry name" value="Tetracyclin repressor-like, C-terminal domain"/>
    <property type="match status" value="1"/>
</dbReference>
<dbReference type="Proteomes" id="UP000886005">
    <property type="component" value="Unassembled WGS sequence"/>
</dbReference>
<dbReference type="Pfam" id="PF00440">
    <property type="entry name" value="TetR_N"/>
    <property type="match status" value="1"/>
</dbReference>
<dbReference type="Gene3D" id="1.10.10.60">
    <property type="entry name" value="Homeodomain-like"/>
    <property type="match status" value="1"/>
</dbReference>
<evidence type="ECO:0000256" key="4">
    <source>
        <dbReference type="ARBA" id="ARBA00023163"/>
    </source>
</evidence>
<dbReference type="PANTHER" id="PTHR30055">
    <property type="entry name" value="HTH-TYPE TRANSCRIPTIONAL REGULATOR RUTR"/>
    <property type="match status" value="1"/>
</dbReference>
<feature type="domain" description="HTH tetR-type" evidence="6">
    <location>
        <begin position="99"/>
        <end position="159"/>
    </location>
</feature>
<organism evidence="7">
    <name type="scientific">Caldithrix abyssi</name>
    <dbReference type="NCBI Taxonomy" id="187145"/>
    <lineage>
        <taxon>Bacteria</taxon>
        <taxon>Pseudomonadati</taxon>
        <taxon>Calditrichota</taxon>
        <taxon>Calditrichia</taxon>
        <taxon>Calditrichales</taxon>
        <taxon>Calditrichaceae</taxon>
        <taxon>Caldithrix</taxon>
    </lineage>
</organism>
<feature type="DNA-binding region" description="H-T-H motif" evidence="5">
    <location>
        <begin position="122"/>
        <end position="141"/>
    </location>
</feature>
<dbReference type="Gene3D" id="1.10.357.10">
    <property type="entry name" value="Tetracycline Repressor, domain 2"/>
    <property type="match status" value="1"/>
</dbReference>
<dbReference type="Pfam" id="PF13977">
    <property type="entry name" value="TetR_C_6"/>
    <property type="match status" value="1"/>
</dbReference>
<dbReference type="GO" id="GO:0003700">
    <property type="term" value="F:DNA-binding transcription factor activity"/>
    <property type="evidence" value="ECO:0007669"/>
    <property type="project" value="TreeGrafter"/>
</dbReference>
<dbReference type="InterPro" id="IPR039538">
    <property type="entry name" value="BetI_C"/>
</dbReference>
<evidence type="ECO:0000313" key="7">
    <source>
        <dbReference type="EMBL" id="HED11952.1"/>
    </source>
</evidence>
<dbReference type="EMBL" id="DRLD01000419">
    <property type="protein sequence ID" value="HED11952.1"/>
    <property type="molecule type" value="Genomic_DNA"/>
</dbReference>
<comment type="caution">
    <text evidence="7">The sequence shown here is derived from an EMBL/GenBank/DDBJ whole genome shotgun (WGS) entry which is preliminary data.</text>
</comment>
<sequence length="305" mass="35106">MVETLRIQASLRINETMKNTLIMQVFCPRMLDHCRKNHTRFYKHKDLILKIKTIFLIKNISVEMRKSMKYINTDWSVKIKIRFNTTKESSMAPKIVDREAKKEQIVHAAIGVFAEKGVANTKMIDIARAAAIGKGTIYEYFRSKEDIFAAAYNRMNREMEMKIGQILSGSEHPAVQLQMIFDLSLDYFGHDAVEFSAVMMDFWAEGIRRKSPEMMGVINLKEIYDQYREIIAGIVRNGQRQGLFIDVDAVSYASLAIGALDGMLLQMVMSAEIIDIARVKETFKRTMIQCLQKEKPNTINPETKK</sequence>
<keyword evidence="3 5" id="KW-0238">DNA-binding</keyword>
<reference evidence="7" key="1">
    <citation type="journal article" date="2020" name="mSystems">
        <title>Genome- and Community-Level Interaction Insights into Carbon Utilization and Element Cycling Functions of Hydrothermarchaeota in Hydrothermal Sediment.</title>
        <authorList>
            <person name="Zhou Z."/>
            <person name="Liu Y."/>
            <person name="Xu W."/>
            <person name="Pan J."/>
            <person name="Luo Z.H."/>
            <person name="Li M."/>
        </authorList>
    </citation>
    <scope>NUCLEOTIDE SEQUENCE [LARGE SCALE GENOMIC DNA]</scope>
    <source>
        <strain evidence="7">HyVt-456</strain>
    </source>
</reference>
<protein>
    <submittedName>
        <fullName evidence="7">TetR/AcrR family transcriptional regulator</fullName>
    </submittedName>
</protein>
<dbReference type="SUPFAM" id="SSF46689">
    <property type="entry name" value="Homeodomain-like"/>
    <property type="match status" value="1"/>
</dbReference>
<dbReference type="AlphaFoldDB" id="A0A7V1PVZ3"/>
<dbReference type="PROSITE" id="PS50977">
    <property type="entry name" value="HTH_TETR_2"/>
    <property type="match status" value="1"/>
</dbReference>
<dbReference type="PANTHER" id="PTHR30055:SF240">
    <property type="entry name" value="HTH-TYPE TRANSCRIPTIONAL REGULATOR ACRR"/>
    <property type="match status" value="1"/>
</dbReference>
<evidence type="ECO:0000256" key="2">
    <source>
        <dbReference type="ARBA" id="ARBA00023015"/>
    </source>
</evidence>
<evidence type="ECO:0000256" key="5">
    <source>
        <dbReference type="PROSITE-ProRule" id="PRU00335"/>
    </source>
</evidence>
<evidence type="ECO:0000256" key="1">
    <source>
        <dbReference type="ARBA" id="ARBA00022491"/>
    </source>
</evidence>
<evidence type="ECO:0000256" key="3">
    <source>
        <dbReference type="ARBA" id="ARBA00023125"/>
    </source>
</evidence>
<dbReference type="PRINTS" id="PR00455">
    <property type="entry name" value="HTHTETR"/>
</dbReference>
<evidence type="ECO:0000259" key="6">
    <source>
        <dbReference type="PROSITE" id="PS50977"/>
    </source>
</evidence>
<dbReference type="InterPro" id="IPR050109">
    <property type="entry name" value="HTH-type_TetR-like_transc_reg"/>
</dbReference>
<dbReference type="InterPro" id="IPR036271">
    <property type="entry name" value="Tet_transcr_reg_TetR-rel_C_sf"/>
</dbReference>
<keyword evidence="4" id="KW-0804">Transcription</keyword>
<keyword evidence="2" id="KW-0805">Transcription regulation</keyword>
<accession>A0A7V1PVZ3</accession>
<dbReference type="InterPro" id="IPR001647">
    <property type="entry name" value="HTH_TetR"/>
</dbReference>
<dbReference type="InterPro" id="IPR009057">
    <property type="entry name" value="Homeodomain-like_sf"/>
</dbReference>
<gene>
    <name evidence="7" type="ORF">ENJ10_14775</name>
</gene>
<proteinExistence type="predicted"/>
<name>A0A7V1PVZ3_CALAY</name>
<keyword evidence="1" id="KW-0678">Repressor</keyword>